<keyword evidence="4" id="KW-0239">DNA-directed DNA polymerase</keyword>
<dbReference type="PANTHER" id="PTHR34388">
    <property type="entry name" value="DNA POLYMERASE III SUBUNIT DELTA"/>
    <property type="match status" value="1"/>
</dbReference>
<dbReference type="RefSeq" id="WP_145188518.1">
    <property type="nucleotide sequence ID" value="NZ_CP036290.1"/>
</dbReference>
<evidence type="ECO:0000313" key="6">
    <source>
        <dbReference type="Proteomes" id="UP000319342"/>
    </source>
</evidence>
<keyword evidence="3" id="KW-0235">DNA replication</keyword>
<dbReference type="Gene3D" id="3.40.50.300">
    <property type="entry name" value="P-loop containing nucleotide triphosphate hydrolases"/>
    <property type="match status" value="1"/>
</dbReference>
<keyword evidence="1" id="KW-0808">Transferase</keyword>
<dbReference type="Proteomes" id="UP000319342">
    <property type="component" value="Chromosome"/>
</dbReference>
<accession>A0A518D1I2</accession>
<organism evidence="5 6">
    <name type="scientific">Rohdeia mirabilis</name>
    <dbReference type="NCBI Taxonomy" id="2528008"/>
    <lineage>
        <taxon>Bacteria</taxon>
        <taxon>Pseudomonadati</taxon>
        <taxon>Planctomycetota</taxon>
        <taxon>Planctomycetia</taxon>
        <taxon>Planctomycetia incertae sedis</taxon>
        <taxon>Rohdeia</taxon>
    </lineage>
</organism>
<dbReference type="GO" id="GO:0003677">
    <property type="term" value="F:DNA binding"/>
    <property type="evidence" value="ECO:0007669"/>
    <property type="project" value="InterPro"/>
</dbReference>
<dbReference type="InterPro" id="IPR027417">
    <property type="entry name" value="P-loop_NTPase"/>
</dbReference>
<dbReference type="EMBL" id="CP036290">
    <property type="protein sequence ID" value="QDU85343.1"/>
    <property type="molecule type" value="Genomic_DNA"/>
</dbReference>
<reference evidence="5 6" key="1">
    <citation type="submission" date="2019-02" db="EMBL/GenBank/DDBJ databases">
        <title>Deep-cultivation of Planctomycetes and their phenomic and genomic characterization uncovers novel biology.</title>
        <authorList>
            <person name="Wiegand S."/>
            <person name="Jogler M."/>
            <person name="Boedeker C."/>
            <person name="Pinto D."/>
            <person name="Vollmers J."/>
            <person name="Rivas-Marin E."/>
            <person name="Kohn T."/>
            <person name="Peeters S.H."/>
            <person name="Heuer A."/>
            <person name="Rast P."/>
            <person name="Oberbeckmann S."/>
            <person name="Bunk B."/>
            <person name="Jeske O."/>
            <person name="Meyerdierks A."/>
            <person name="Storesund J.E."/>
            <person name="Kallscheuer N."/>
            <person name="Luecker S."/>
            <person name="Lage O.M."/>
            <person name="Pohl T."/>
            <person name="Merkel B.J."/>
            <person name="Hornburger P."/>
            <person name="Mueller R.-W."/>
            <person name="Bruemmer F."/>
            <person name="Labrenz M."/>
            <person name="Spormann A.M."/>
            <person name="Op den Camp H."/>
            <person name="Overmann J."/>
            <person name="Amann R."/>
            <person name="Jetten M.S.M."/>
            <person name="Mascher T."/>
            <person name="Medema M.H."/>
            <person name="Devos D.P."/>
            <person name="Kaster A.-K."/>
            <person name="Ovreas L."/>
            <person name="Rohde M."/>
            <person name="Galperin M.Y."/>
            <person name="Jogler C."/>
        </authorList>
    </citation>
    <scope>NUCLEOTIDE SEQUENCE [LARGE SCALE GENOMIC DNA]</scope>
    <source>
        <strain evidence="5 6">Pla163</strain>
    </source>
</reference>
<dbReference type="GO" id="GO:0006261">
    <property type="term" value="P:DNA-templated DNA replication"/>
    <property type="evidence" value="ECO:0007669"/>
    <property type="project" value="TreeGrafter"/>
</dbReference>
<dbReference type="GO" id="GO:0003887">
    <property type="term" value="F:DNA-directed DNA polymerase activity"/>
    <property type="evidence" value="ECO:0007669"/>
    <property type="project" value="UniProtKB-KW"/>
</dbReference>
<gene>
    <name evidence="5" type="ORF">Pla163_24710</name>
</gene>
<dbReference type="GO" id="GO:0009360">
    <property type="term" value="C:DNA polymerase III complex"/>
    <property type="evidence" value="ECO:0007669"/>
    <property type="project" value="TreeGrafter"/>
</dbReference>
<dbReference type="PANTHER" id="PTHR34388:SF1">
    <property type="entry name" value="DNA POLYMERASE III SUBUNIT DELTA"/>
    <property type="match status" value="1"/>
</dbReference>
<evidence type="ECO:0000256" key="2">
    <source>
        <dbReference type="ARBA" id="ARBA00022695"/>
    </source>
</evidence>
<keyword evidence="6" id="KW-1185">Reference proteome</keyword>
<keyword evidence="2" id="KW-0548">Nucleotidyltransferase</keyword>
<name>A0A518D1I2_9BACT</name>
<proteinExistence type="predicted"/>
<evidence type="ECO:0000256" key="4">
    <source>
        <dbReference type="ARBA" id="ARBA00022932"/>
    </source>
</evidence>
<evidence type="ECO:0000313" key="5">
    <source>
        <dbReference type="EMBL" id="QDU85343.1"/>
    </source>
</evidence>
<evidence type="ECO:0000256" key="1">
    <source>
        <dbReference type="ARBA" id="ARBA00022679"/>
    </source>
</evidence>
<dbReference type="InterPro" id="IPR005790">
    <property type="entry name" value="DNA_polIII_delta"/>
</dbReference>
<sequence>MAGSSKRAATPPDALDAFEREVAAAEPLERLMVVRGDEEYFARRAQEVVTNRAKALDYEILVRDGTDPDAKLDDVLGELATPPMFAPRQLFVLRNWDANMRTQGKNLPPLVAALLAFCARDQPDRAVLVRATSMRADHKIAKTATVNLAVRKLYDSPPPWKPDPMASELVQWVRRRARELEVDVAPRDALYIAAATGNDLGAIDAQLERVRTGTGLLRDSVAWQATGTPWDVADKLVTADAAKGIDAVVALFAGGMTGKDGSRVLDPTALSTILLSSLSKTVRQGLAIAEARAAGETAERAFELGGATGRALDTWRPRMDARKHPAQWQRMFDAVSELERASRSTGAGVGVDHFVALALRWERQRGRSRPAQKVRP</sequence>
<evidence type="ECO:0000256" key="3">
    <source>
        <dbReference type="ARBA" id="ARBA00022705"/>
    </source>
</evidence>
<dbReference type="AlphaFoldDB" id="A0A518D1I2"/>
<dbReference type="OrthoDB" id="280892at2"/>
<protein>
    <submittedName>
        <fullName evidence="5">DNA polymerase III subunit delta</fullName>
    </submittedName>
</protein>